<name>A0AAN9E5A2_CROPI</name>
<keyword evidence="2" id="KW-1185">Reference proteome</keyword>
<protein>
    <submittedName>
        <fullName evidence="1">Uncharacterized protein</fullName>
    </submittedName>
</protein>
<comment type="caution">
    <text evidence="1">The sequence shown here is derived from an EMBL/GenBank/DDBJ whole genome shotgun (WGS) entry which is preliminary data.</text>
</comment>
<dbReference type="Proteomes" id="UP001372338">
    <property type="component" value="Unassembled WGS sequence"/>
</dbReference>
<proteinExistence type="predicted"/>
<evidence type="ECO:0000313" key="1">
    <source>
        <dbReference type="EMBL" id="KAK7246504.1"/>
    </source>
</evidence>
<evidence type="ECO:0000313" key="2">
    <source>
        <dbReference type="Proteomes" id="UP001372338"/>
    </source>
</evidence>
<organism evidence="1 2">
    <name type="scientific">Crotalaria pallida</name>
    <name type="common">Smooth rattlebox</name>
    <name type="synonym">Crotalaria striata</name>
    <dbReference type="NCBI Taxonomy" id="3830"/>
    <lineage>
        <taxon>Eukaryota</taxon>
        <taxon>Viridiplantae</taxon>
        <taxon>Streptophyta</taxon>
        <taxon>Embryophyta</taxon>
        <taxon>Tracheophyta</taxon>
        <taxon>Spermatophyta</taxon>
        <taxon>Magnoliopsida</taxon>
        <taxon>eudicotyledons</taxon>
        <taxon>Gunneridae</taxon>
        <taxon>Pentapetalae</taxon>
        <taxon>rosids</taxon>
        <taxon>fabids</taxon>
        <taxon>Fabales</taxon>
        <taxon>Fabaceae</taxon>
        <taxon>Papilionoideae</taxon>
        <taxon>50 kb inversion clade</taxon>
        <taxon>genistoids sensu lato</taxon>
        <taxon>core genistoids</taxon>
        <taxon>Crotalarieae</taxon>
        <taxon>Crotalaria</taxon>
    </lineage>
</organism>
<gene>
    <name evidence="1" type="ORF">RIF29_41373</name>
</gene>
<sequence length="82" mass="9621">MCEGLLRKGQKVHINIPWNFPLPYQPFFTISTIFIFKRGNSRVYITTLVEICNLRFLPSLSDLRKQKPRFSLALNPTHSRSQ</sequence>
<dbReference type="AlphaFoldDB" id="A0AAN9E5A2"/>
<reference evidence="1 2" key="1">
    <citation type="submission" date="2024-01" db="EMBL/GenBank/DDBJ databases">
        <title>The genomes of 5 underutilized Papilionoideae crops provide insights into root nodulation and disease resistanc.</title>
        <authorList>
            <person name="Yuan L."/>
        </authorList>
    </citation>
    <scope>NUCLEOTIDE SEQUENCE [LARGE SCALE GENOMIC DNA]</scope>
    <source>
        <strain evidence="1">ZHUSHIDOU_FW_LH</strain>
        <tissue evidence="1">Leaf</tissue>
    </source>
</reference>
<accession>A0AAN9E5A2</accession>
<dbReference type="EMBL" id="JAYWIO010000008">
    <property type="protein sequence ID" value="KAK7246504.1"/>
    <property type="molecule type" value="Genomic_DNA"/>
</dbReference>